<evidence type="ECO:0000256" key="1">
    <source>
        <dbReference type="ARBA" id="ARBA00003365"/>
    </source>
</evidence>
<dbReference type="PROSITE" id="PS00167">
    <property type="entry name" value="TRP_SYNTHASE_ALPHA"/>
    <property type="match status" value="1"/>
</dbReference>
<dbReference type="RefSeq" id="WP_092283909.1">
    <property type="nucleotide sequence ID" value="NZ_LT629763.1"/>
</dbReference>
<dbReference type="InterPro" id="IPR018204">
    <property type="entry name" value="Trp_synthase_alpha_AS"/>
</dbReference>
<dbReference type="CDD" id="cd04724">
    <property type="entry name" value="Tryptophan_synthase_alpha"/>
    <property type="match status" value="1"/>
</dbReference>
<keyword evidence="6 9" id="KW-0057">Aromatic amino acid biosynthesis</keyword>
<keyword evidence="7 9" id="KW-0456">Lyase</keyword>
<organism evidence="11 12">
    <name type="scientific">Halopseudomonas sabulinigri</name>
    <dbReference type="NCBI Taxonomy" id="472181"/>
    <lineage>
        <taxon>Bacteria</taxon>
        <taxon>Pseudomonadati</taxon>
        <taxon>Pseudomonadota</taxon>
        <taxon>Gammaproteobacteria</taxon>
        <taxon>Pseudomonadales</taxon>
        <taxon>Pseudomonadaceae</taxon>
        <taxon>Halopseudomonas</taxon>
    </lineage>
</organism>
<dbReference type="UniPathway" id="UPA00035">
    <property type="reaction ID" value="UER00044"/>
</dbReference>
<dbReference type="PANTHER" id="PTHR43406">
    <property type="entry name" value="TRYPTOPHAN SYNTHASE, ALPHA CHAIN"/>
    <property type="match status" value="1"/>
</dbReference>
<dbReference type="InterPro" id="IPR011060">
    <property type="entry name" value="RibuloseP-bd_barrel"/>
</dbReference>
<evidence type="ECO:0000256" key="10">
    <source>
        <dbReference type="RuleBase" id="RU003662"/>
    </source>
</evidence>
<comment type="subunit">
    <text evidence="3 9">Tetramer of two alpha and two beta chains.</text>
</comment>
<comment type="catalytic activity">
    <reaction evidence="8 9">
        <text>(1S,2R)-1-C-(indol-3-yl)glycerol 3-phosphate + L-serine = D-glyceraldehyde 3-phosphate + L-tryptophan + H2O</text>
        <dbReference type="Rhea" id="RHEA:10532"/>
        <dbReference type="ChEBI" id="CHEBI:15377"/>
        <dbReference type="ChEBI" id="CHEBI:33384"/>
        <dbReference type="ChEBI" id="CHEBI:57912"/>
        <dbReference type="ChEBI" id="CHEBI:58866"/>
        <dbReference type="ChEBI" id="CHEBI:59776"/>
        <dbReference type="EC" id="4.2.1.20"/>
    </reaction>
</comment>
<comment type="function">
    <text evidence="1 9">The alpha subunit is responsible for the aldol cleavage of indoleglycerol phosphate to indole and glyceraldehyde 3-phosphate.</text>
</comment>
<dbReference type="FunFam" id="3.20.20.70:FF:000037">
    <property type="entry name" value="Tryptophan synthase alpha chain"/>
    <property type="match status" value="1"/>
</dbReference>
<evidence type="ECO:0000313" key="12">
    <source>
        <dbReference type="Proteomes" id="UP000243413"/>
    </source>
</evidence>
<dbReference type="NCBIfam" id="TIGR00262">
    <property type="entry name" value="trpA"/>
    <property type="match status" value="1"/>
</dbReference>
<evidence type="ECO:0000256" key="3">
    <source>
        <dbReference type="ARBA" id="ARBA00011270"/>
    </source>
</evidence>
<evidence type="ECO:0000256" key="8">
    <source>
        <dbReference type="ARBA" id="ARBA00049047"/>
    </source>
</evidence>
<dbReference type="GO" id="GO:0005829">
    <property type="term" value="C:cytosol"/>
    <property type="evidence" value="ECO:0007669"/>
    <property type="project" value="TreeGrafter"/>
</dbReference>
<feature type="active site" description="Proton acceptor" evidence="9">
    <location>
        <position position="49"/>
    </location>
</feature>
<comment type="similarity">
    <text evidence="9 10">Belongs to the TrpA family.</text>
</comment>
<dbReference type="EMBL" id="LT629763">
    <property type="protein sequence ID" value="SDR91323.1"/>
    <property type="molecule type" value="Genomic_DNA"/>
</dbReference>
<dbReference type="STRING" id="472181.SAMN05216271_0719"/>
<dbReference type="EC" id="4.2.1.20" evidence="9"/>
<dbReference type="InterPro" id="IPR002028">
    <property type="entry name" value="Trp_synthase_suA"/>
</dbReference>
<dbReference type="Gene3D" id="3.20.20.70">
    <property type="entry name" value="Aldolase class I"/>
    <property type="match status" value="1"/>
</dbReference>
<feature type="active site" description="Proton acceptor" evidence="9">
    <location>
        <position position="60"/>
    </location>
</feature>
<evidence type="ECO:0000256" key="9">
    <source>
        <dbReference type="HAMAP-Rule" id="MF_00131"/>
    </source>
</evidence>
<dbReference type="OrthoDB" id="9804578at2"/>
<accession>A0A1H1MWU6</accession>
<dbReference type="SUPFAM" id="SSF51366">
    <property type="entry name" value="Ribulose-phoshate binding barrel"/>
    <property type="match status" value="1"/>
</dbReference>
<name>A0A1H1MWU6_9GAMM</name>
<sequence>MSRIKDCFTALEAAGRKALIPYITAGDPAPDVTLPLMHDLVAAGADIIELGIPFSDPMADGPVIQLAMERALAHHVSLEQVLDMVRRFREDDDKTPVVLMGYLNPVERMGYAAFAAAAADAGVDGILTVDLPPEEAQDVLPVFKAQGLDSIFLLSPTTTKERARLICEQASGYVYYVSLKGVTGSSALNVTEVANRLDMLRTVTDLPIGVGFGIRDGESAAAVAKVADGVVVGSVLVNQIADHADEPEQARKGIAAIISSMRSAMDQ</sequence>
<dbReference type="GO" id="GO:0004834">
    <property type="term" value="F:tryptophan synthase activity"/>
    <property type="evidence" value="ECO:0007669"/>
    <property type="project" value="UniProtKB-UniRule"/>
</dbReference>
<keyword evidence="4 9" id="KW-0028">Amino-acid biosynthesis</keyword>
<dbReference type="InterPro" id="IPR013785">
    <property type="entry name" value="Aldolase_TIM"/>
</dbReference>
<evidence type="ECO:0000256" key="5">
    <source>
        <dbReference type="ARBA" id="ARBA00022822"/>
    </source>
</evidence>
<protein>
    <recommendedName>
        <fullName evidence="9">Tryptophan synthase alpha chain</fullName>
        <ecNumber evidence="9">4.2.1.20</ecNumber>
    </recommendedName>
</protein>
<comment type="pathway">
    <text evidence="2 9">Amino-acid biosynthesis; L-tryptophan biosynthesis; L-tryptophan from chorismate: step 5/5.</text>
</comment>
<evidence type="ECO:0000313" key="11">
    <source>
        <dbReference type="EMBL" id="SDR91323.1"/>
    </source>
</evidence>
<evidence type="ECO:0000256" key="6">
    <source>
        <dbReference type="ARBA" id="ARBA00023141"/>
    </source>
</evidence>
<evidence type="ECO:0000256" key="7">
    <source>
        <dbReference type="ARBA" id="ARBA00023239"/>
    </source>
</evidence>
<dbReference type="Pfam" id="PF00290">
    <property type="entry name" value="Trp_syntA"/>
    <property type="match status" value="1"/>
</dbReference>
<keyword evidence="5 9" id="KW-0822">Tryptophan biosynthesis</keyword>
<dbReference type="Proteomes" id="UP000243413">
    <property type="component" value="Chromosome I"/>
</dbReference>
<dbReference type="PANTHER" id="PTHR43406:SF1">
    <property type="entry name" value="TRYPTOPHAN SYNTHASE ALPHA CHAIN, CHLOROPLASTIC"/>
    <property type="match status" value="1"/>
</dbReference>
<evidence type="ECO:0000256" key="4">
    <source>
        <dbReference type="ARBA" id="ARBA00022605"/>
    </source>
</evidence>
<dbReference type="HAMAP" id="MF_00131">
    <property type="entry name" value="Trp_synth_alpha"/>
    <property type="match status" value="1"/>
</dbReference>
<reference evidence="12" key="1">
    <citation type="submission" date="2016-10" db="EMBL/GenBank/DDBJ databases">
        <authorList>
            <person name="Varghese N."/>
            <person name="Submissions S."/>
        </authorList>
    </citation>
    <scope>NUCLEOTIDE SEQUENCE [LARGE SCALE GENOMIC DNA]</scope>
    <source>
        <strain evidence="12">JCM 14963</strain>
    </source>
</reference>
<dbReference type="AlphaFoldDB" id="A0A1H1MWU6"/>
<evidence type="ECO:0000256" key="2">
    <source>
        <dbReference type="ARBA" id="ARBA00004733"/>
    </source>
</evidence>
<gene>
    <name evidence="9" type="primary">trpA</name>
    <name evidence="11" type="ORF">SAMN05216271_0719</name>
</gene>
<proteinExistence type="inferred from homology"/>